<protein>
    <recommendedName>
        <fullName evidence="3">DUF1279 domain-containing protein</fullName>
    </recommendedName>
</protein>
<dbReference type="RefSeq" id="WP_340363780.1">
    <property type="nucleotide sequence ID" value="NZ_JBBKZV010000005.1"/>
</dbReference>
<gene>
    <name evidence="1" type="ORF">WKW80_12015</name>
</gene>
<proteinExistence type="predicted"/>
<dbReference type="EMBL" id="JBBKZV010000005">
    <property type="protein sequence ID" value="MEJ8822749.1"/>
    <property type="molecule type" value="Genomic_DNA"/>
</dbReference>
<name>A0ABU8VY42_9BURK</name>
<evidence type="ECO:0000313" key="2">
    <source>
        <dbReference type="Proteomes" id="UP001363010"/>
    </source>
</evidence>
<organism evidence="1 2">
    <name type="scientific">Variovorax humicola</name>
    <dbReference type="NCBI Taxonomy" id="1769758"/>
    <lineage>
        <taxon>Bacteria</taxon>
        <taxon>Pseudomonadati</taxon>
        <taxon>Pseudomonadota</taxon>
        <taxon>Betaproteobacteria</taxon>
        <taxon>Burkholderiales</taxon>
        <taxon>Comamonadaceae</taxon>
        <taxon>Variovorax</taxon>
    </lineage>
</organism>
<comment type="caution">
    <text evidence="1">The sequence shown here is derived from an EMBL/GenBank/DDBJ whole genome shotgun (WGS) entry which is preliminary data.</text>
</comment>
<evidence type="ECO:0000313" key="1">
    <source>
        <dbReference type="EMBL" id="MEJ8822749.1"/>
    </source>
</evidence>
<keyword evidence="2" id="KW-1185">Reference proteome</keyword>
<reference evidence="1 2" key="1">
    <citation type="submission" date="2024-03" db="EMBL/GenBank/DDBJ databases">
        <title>Novel species of the genus Variovorax.</title>
        <authorList>
            <person name="Liu Q."/>
            <person name="Xin Y.-H."/>
        </authorList>
    </citation>
    <scope>NUCLEOTIDE SEQUENCE [LARGE SCALE GENOMIC DNA]</scope>
    <source>
        <strain evidence="1 2">KACC 18501</strain>
    </source>
</reference>
<accession>A0ABU8VY42</accession>
<evidence type="ECO:0008006" key="3">
    <source>
        <dbReference type="Google" id="ProtNLM"/>
    </source>
</evidence>
<sequence length="165" mass="17108">MIDAVKPRAAKAKLALSRAELVAAMGYEEVKSATNGAVSVVELPRSGTGAGASAVAARASRSVVGRWWLRHPLNSALQLGQPLLERYAQRHPGKLVAYGAGAGALLWILKPWKLLSAATLVTLILRSSDISGMISDVVRKATGAAEDNLAASVPVGHPLPATTPS</sequence>
<dbReference type="Proteomes" id="UP001363010">
    <property type="component" value="Unassembled WGS sequence"/>
</dbReference>